<evidence type="ECO:0000256" key="2">
    <source>
        <dbReference type="ARBA" id="ARBA00022723"/>
    </source>
</evidence>
<dbReference type="RefSeq" id="WP_094998878.1">
    <property type="nucleotide sequence ID" value="NZ_BMJL01000011.1"/>
</dbReference>
<dbReference type="Proteomes" id="UP000215244">
    <property type="component" value="Chromosome"/>
</dbReference>
<dbReference type="InterPro" id="IPR014001">
    <property type="entry name" value="Helicase_ATP-bd"/>
</dbReference>
<dbReference type="PANTHER" id="PTHR13710:SF105">
    <property type="entry name" value="ATP-DEPENDENT DNA HELICASE Q1"/>
    <property type="match status" value="1"/>
</dbReference>
<reference evidence="13 14" key="1">
    <citation type="submission" date="2017-08" db="EMBL/GenBank/DDBJ databases">
        <title>The complete genome sequence of Maribacter sp. B1, isolated from deep-sea sediment.</title>
        <authorList>
            <person name="Wu Y.-H."/>
            <person name="Cheng H."/>
            <person name="Xu X.-W."/>
        </authorList>
    </citation>
    <scope>NUCLEOTIDE SEQUENCE [LARGE SCALE GENOMIC DNA]</scope>
    <source>
        <strain evidence="13 14">B1</strain>
    </source>
</reference>
<evidence type="ECO:0000256" key="3">
    <source>
        <dbReference type="ARBA" id="ARBA00022741"/>
    </source>
</evidence>
<organism evidence="13 14">
    <name type="scientific">Maribacter cobaltidurans</name>
    <dbReference type="NCBI Taxonomy" id="1178778"/>
    <lineage>
        <taxon>Bacteria</taxon>
        <taxon>Pseudomonadati</taxon>
        <taxon>Bacteroidota</taxon>
        <taxon>Flavobacteriia</taxon>
        <taxon>Flavobacteriales</taxon>
        <taxon>Flavobacteriaceae</taxon>
        <taxon>Maribacter</taxon>
    </lineage>
</organism>
<evidence type="ECO:0000313" key="13">
    <source>
        <dbReference type="EMBL" id="ASV32322.1"/>
    </source>
</evidence>
<dbReference type="CDD" id="cd17920">
    <property type="entry name" value="DEXHc_RecQ"/>
    <property type="match status" value="1"/>
</dbReference>
<dbReference type="GO" id="GO:0005524">
    <property type="term" value="F:ATP binding"/>
    <property type="evidence" value="ECO:0007669"/>
    <property type="project" value="UniProtKB-KW"/>
</dbReference>
<comment type="similarity">
    <text evidence="1">Belongs to the helicase family. RecQ subfamily.</text>
</comment>
<dbReference type="Pfam" id="PF00270">
    <property type="entry name" value="DEAD"/>
    <property type="match status" value="1"/>
</dbReference>
<dbReference type="Pfam" id="PF16124">
    <property type="entry name" value="RecQ_Zn_bind"/>
    <property type="match status" value="1"/>
</dbReference>
<dbReference type="GO" id="GO:0043590">
    <property type="term" value="C:bacterial nucleoid"/>
    <property type="evidence" value="ECO:0007669"/>
    <property type="project" value="TreeGrafter"/>
</dbReference>
<protein>
    <recommendedName>
        <fullName evidence="11">ATP-dependent DNA helicase RecQ</fullName>
        <ecNumber evidence="10">5.6.2.4</ecNumber>
    </recommendedName>
    <alternativeName>
        <fullName evidence="12">DNA 3'-5' helicase RecQ</fullName>
    </alternativeName>
</protein>
<evidence type="ECO:0000256" key="7">
    <source>
        <dbReference type="ARBA" id="ARBA00023125"/>
    </source>
</evidence>
<evidence type="ECO:0000256" key="9">
    <source>
        <dbReference type="ARBA" id="ARBA00034617"/>
    </source>
</evidence>
<dbReference type="SUPFAM" id="SSF52540">
    <property type="entry name" value="P-loop containing nucleoside triphosphate hydrolases"/>
    <property type="match status" value="1"/>
</dbReference>
<dbReference type="AlphaFoldDB" id="A0A223VAK8"/>
<dbReference type="GO" id="GO:0006310">
    <property type="term" value="P:DNA recombination"/>
    <property type="evidence" value="ECO:0007669"/>
    <property type="project" value="InterPro"/>
</dbReference>
<keyword evidence="14" id="KW-1185">Reference proteome</keyword>
<comment type="catalytic activity">
    <reaction evidence="9">
        <text>Couples ATP hydrolysis with the unwinding of duplex DNA by translocating in the 3'-5' direction.</text>
        <dbReference type="EC" id="5.6.2.4"/>
    </reaction>
</comment>
<evidence type="ECO:0000256" key="10">
    <source>
        <dbReference type="ARBA" id="ARBA00034808"/>
    </source>
</evidence>
<dbReference type="FunFam" id="3.40.50.300:FF:001389">
    <property type="entry name" value="ATP-dependent DNA helicase RecQ"/>
    <property type="match status" value="1"/>
</dbReference>
<keyword evidence="5" id="KW-0347">Helicase</keyword>
<dbReference type="GO" id="GO:0016787">
    <property type="term" value="F:hydrolase activity"/>
    <property type="evidence" value="ECO:0007669"/>
    <property type="project" value="UniProtKB-KW"/>
</dbReference>
<dbReference type="PANTHER" id="PTHR13710">
    <property type="entry name" value="DNA HELICASE RECQ FAMILY MEMBER"/>
    <property type="match status" value="1"/>
</dbReference>
<evidence type="ECO:0000256" key="5">
    <source>
        <dbReference type="ARBA" id="ARBA00022806"/>
    </source>
</evidence>
<evidence type="ECO:0000313" key="14">
    <source>
        <dbReference type="Proteomes" id="UP000215244"/>
    </source>
</evidence>
<dbReference type="Gene3D" id="1.10.10.10">
    <property type="entry name" value="Winged helix-like DNA-binding domain superfamily/Winged helix DNA-binding domain"/>
    <property type="match status" value="1"/>
</dbReference>
<dbReference type="Gene3D" id="3.40.50.300">
    <property type="entry name" value="P-loop containing nucleotide triphosphate hydrolases"/>
    <property type="match status" value="2"/>
</dbReference>
<dbReference type="GO" id="GO:0009378">
    <property type="term" value="F:four-way junction helicase activity"/>
    <property type="evidence" value="ECO:0007669"/>
    <property type="project" value="TreeGrafter"/>
</dbReference>
<dbReference type="NCBIfam" id="TIGR00614">
    <property type="entry name" value="recQ_fam"/>
    <property type="match status" value="1"/>
</dbReference>
<dbReference type="InterPro" id="IPR027417">
    <property type="entry name" value="P-loop_NTPase"/>
</dbReference>
<sequence>MSTEPHRILQQYWGYPNFKGSQEVIINAALKGQDVLALLPTGGGKSICFQVPAMAQEGICIVVSPLISLIQNQVAQLKNLGIKAIGMTGGLKFVEVNDLLDNCIYGNYKFIYLSPERLEQEIIRDRIRQMNVNFLVVDEAHCISQWGHDFRPAYLKCQILRELQPDAPMLALTATATPKVTQDIIEHLQLLNPLVQKDSFSRSNIAFQVHYNEDKSHQLLHYCKQLRSSGIVYTRSRKVTKELSSYLIKNGISSTFYHGGIPEKDKKDKLEKWLKNDITIIVATNAFGMGIDKPDVELVVHYQIPDCIENYFQEAGRAGRNGEKAQAILLTNKTDIELGKKQFLSVLPDVSFVKYIYNKLNNYFQIAYGEGSNEKYRLNFNEFCSVYQLNSLLSYNVLKILDRNSVIALSESFHRMTGIQFISSKENIMTYLSRNTFLDDLVKLILRTYGGIFENETHINTFTLAQKLNYPEKKVLDYLEILEKDEIVDYKASHSDLELTFLVPREDGHTINRFARNITEQNELKKFQVDAILGYINNNKICRSKQLLHYFGEKSSKDCGICDVCVNDTSNREELSDLKEQIISLLRKQTASSKKMQSALGCSSNDLVFILKELLEEGSITLNLKNEYKIVV</sequence>
<proteinExistence type="inferred from homology"/>
<accession>A0A223VAK8</accession>
<dbReference type="SMART" id="SM00487">
    <property type="entry name" value="DEXDc"/>
    <property type="match status" value="1"/>
</dbReference>
<dbReference type="GO" id="GO:0046872">
    <property type="term" value="F:metal ion binding"/>
    <property type="evidence" value="ECO:0007669"/>
    <property type="project" value="UniProtKB-KW"/>
</dbReference>
<dbReference type="InterPro" id="IPR032284">
    <property type="entry name" value="RecQ_Zn-bd"/>
</dbReference>
<gene>
    <name evidence="13" type="ORF">CJ263_19990</name>
</gene>
<evidence type="ECO:0000256" key="4">
    <source>
        <dbReference type="ARBA" id="ARBA00022801"/>
    </source>
</evidence>
<name>A0A223VAK8_9FLAO</name>
<dbReference type="InterPro" id="IPR001650">
    <property type="entry name" value="Helicase_C-like"/>
</dbReference>
<evidence type="ECO:0000256" key="6">
    <source>
        <dbReference type="ARBA" id="ARBA00022840"/>
    </source>
</evidence>
<keyword evidence="8" id="KW-0413">Isomerase</keyword>
<dbReference type="KEGG" id="marb:CJ263_19990"/>
<evidence type="ECO:0000256" key="1">
    <source>
        <dbReference type="ARBA" id="ARBA00005446"/>
    </source>
</evidence>
<dbReference type="EC" id="5.6.2.4" evidence="10"/>
<dbReference type="InterPro" id="IPR004589">
    <property type="entry name" value="DNA_helicase_ATP-dep_RecQ"/>
</dbReference>
<dbReference type="Pfam" id="PF00271">
    <property type="entry name" value="Helicase_C"/>
    <property type="match status" value="1"/>
</dbReference>
<evidence type="ECO:0000256" key="11">
    <source>
        <dbReference type="ARBA" id="ARBA00044535"/>
    </source>
</evidence>
<dbReference type="InterPro" id="IPR011545">
    <property type="entry name" value="DEAD/DEAH_box_helicase_dom"/>
</dbReference>
<dbReference type="PROSITE" id="PS51194">
    <property type="entry name" value="HELICASE_CTER"/>
    <property type="match status" value="1"/>
</dbReference>
<keyword evidence="4" id="KW-0378">Hydrolase</keyword>
<dbReference type="InterPro" id="IPR036388">
    <property type="entry name" value="WH-like_DNA-bd_sf"/>
</dbReference>
<dbReference type="GO" id="GO:0043138">
    <property type="term" value="F:3'-5' DNA helicase activity"/>
    <property type="evidence" value="ECO:0007669"/>
    <property type="project" value="UniProtKB-EC"/>
</dbReference>
<keyword evidence="2" id="KW-0479">Metal-binding</keyword>
<dbReference type="GO" id="GO:0006281">
    <property type="term" value="P:DNA repair"/>
    <property type="evidence" value="ECO:0007669"/>
    <property type="project" value="TreeGrafter"/>
</dbReference>
<keyword evidence="7" id="KW-0238">DNA-binding</keyword>
<dbReference type="GO" id="GO:0003677">
    <property type="term" value="F:DNA binding"/>
    <property type="evidence" value="ECO:0007669"/>
    <property type="project" value="UniProtKB-KW"/>
</dbReference>
<keyword evidence="3" id="KW-0547">Nucleotide-binding</keyword>
<keyword evidence="6" id="KW-0067">ATP-binding</keyword>
<evidence type="ECO:0000256" key="8">
    <source>
        <dbReference type="ARBA" id="ARBA00023235"/>
    </source>
</evidence>
<dbReference type="OrthoDB" id="9763310at2"/>
<dbReference type="SMART" id="SM00490">
    <property type="entry name" value="HELICc"/>
    <property type="match status" value="1"/>
</dbReference>
<dbReference type="PROSITE" id="PS51192">
    <property type="entry name" value="HELICASE_ATP_BIND_1"/>
    <property type="match status" value="1"/>
</dbReference>
<dbReference type="GO" id="GO:0005737">
    <property type="term" value="C:cytoplasm"/>
    <property type="evidence" value="ECO:0007669"/>
    <property type="project" value="TreeGrafter"/>
</dbReference>
<dbReference type="EMBL" id="CP022957">
    <property type="protein sequence ID" value="ASV32322.1"/>
    <property type="molecule type" value="Genomic_DNA"/>
</dbReference>
<dbReference type="GO" id="GO:0030894">
    <property type="term" value="C:replisome"/>
    <property type="evidence" value="ECO:0007669"/>
    <property type="project" value="TreeGrafter"/>
</dbReference>
<evidence type="ECO:0000256" key="12">
    <source>
        <dbReference type="ARBA" id="ARBA00044550"/>
    </source>
</evidence>